<evidence type="ECO:0000259" key="1">
    <source>
        <dbReference type="PROSITE" id="PS50191"/>
    </source>
</evidence>
<sequence>MIPDVVSTATVKEIDCVKFLKQELPSSLLDPEDAGFLTEATYLRFARARNADKKKASTMLRSCLEWRKEFKPYKVSFDEVEKAMQQLTTTVAGCSLKGEPVVVLSVGAPNSCEVEERVKQIVYIMEEALRRGGGRLTWIIDFAQMGKHPRDPRSSGARKTTMKIMQDYYPEMLGTLLVYRSPWYVRFLYSAVKPFMDARTRKKVLFLGHDEKLLLLHVAKDQLPTSLGGTYSNKDHKTLWE</sequence>
<dbReference type="InterPro" id="IPR036273">
    <property type="entry name" value="CRAL/TRIO_N_dom_sf"/>
</dbReference>
<protein>
    <recommendedName>
        <fullName evidence="1">CRAL-TRIO domain-containing protein</fullName>
    </recommendedName>
</protein>
<dbReference type="Pfam" id="PF00650">
    <property type="entry name" value="CRAL_TRIO"/>
    <property type="match status" value="1"/>
</dbReference>
<proteinExistence type="predicted"/>
<dbReference type="PANTHER" id="PTHR45824">
    <property type="entry name" value="GH16843P"/>
    <property type="match status" value="1"/>
</dbReference>
<organism evidence="2 3">
    <name type="scientific">Trypanosoma rangeli SC58</name>
    <dbReference type="NCBI Taxonomy" id="429131"/>
    <lineage>
        <taxon>Eukaryota</taxon>
        <taxon>Discoba</taxon>
        <taxon>Euglenozoa</taxon>
        <taxon>Kinetoplastea</taxon>
        <taxon>Metakinetoplastina</taxon>
        <taxon>Trypanosomatida</taxon>
        <taxon>Trypanosomatidae</taxon>
        <taxon>Trypanosoma</taxon>
        <taxon>Herpetosoma</taxon>
    </lineage>
</organism>
<dbReference type="VEuPathDB" id="TriTrypDB:TRSC58_04828"/>
<feature type="domain" description="CRAL-TRIO" evidence="1">
    <location>
        <begin position="79"/>
        <end position="235"/>
    </location>
</feature>
<dbReference type="InterPro" id="IPR036865">
    <property type="entry name" value="CRAL-TRIO_dom_sf"/>
</dbReference>
<dbReference type="InterPro" id="IPR052578">
    <property type="entry name" value="PI_Transfer_CRAL-TRIO"/>
</dbReference>
<keyword evidence="3" id="KW-1185">Reference proteome</keyword>
<dbReference type="CDD" id="cd00170">
    <property type="entry name" value="SEC14"/>
    <property type="match status" value="1"/>
</dbReference>
<dbReference type="PANTHER" id="PTHR45824:SF29">
    <property type="entry name" value="GH16843P"/>
    <property type="match status" value="1"/>
</dbReference>
<dbReference type="AlphaFoldDB" id="A0A061J2F2"/>
<accession>A0A061J2F2</accession>
<dbReference type="OrthoDB" id="75724at2759"/>
<dbReference type="Proteomes" id="UP000031737">
    <property type="component" value="Unassembled WGS sequence"/>
</dbReference>
<gene>
    <name evidence="2" type="ORF">TRSC58_04828</name>
</gene>
<evidence type="ECO:0000313" key="2">
    <source>
        <dbReference type="EMBL" id="ESL07482.1"/>
    </source>
</evidence>
<dbReference type="Gene3D" id="3.40.525.10">
    <property type="entry name" value="CRAL-TRIO lipid binding domain"/>
    <property type="match status" value="1"/>
</dbReference>
<dbReference type="GO" id="GO:0008526">
    <property type="term" value="F:phosphatidylinositol transfer activity"/>
    <property type="evidence" value="ECO:0007669"/>
    <property type="project" value="TreeGrafter"/>
</dbReference>
<reference evidence="2 3" key="1">
    <citation type="submission" date="2013-07" db="EMBL/GenBank/DDBJ databases">
        <authorList>
            <person name="Stoco P.H."/>
            <person name="Wagner G."/>
            <person name="Gerber A."/>
            <person name="Zaha A."/>
            <person name="Thompson C."/>
            <person name="Bartholomeu D.C."/>
            <person name="Luckemeyer D.D."/>
            <person name="Bahia D."/>
            <person name="Loreto E."/>
            <person name="Prestes E.B."/>
            <person name="Lima F.M."/>
            <person name="Rodrigues-Luiz G."/>
            <person name="Vallejo G.A."/>
            <person name="Filho J.F."/>
            <person name="Monteiro K.M."/>
            <person name="Tyler K.M."/>
            <person name="de Almeida L.G."/>
            <person name="Ortiz M.F."/>
            <person name="Siervo M.A."/>
            <person name="de Moraes M.H."/>
            <person name="Cunha O.L."/>
            <person name="Mendonca-Neto R."/>
            <person name="Silva R."/>
            <person name="Teixeira S.M."/>
            <person name="Murta S.M."/>
            <person name="Sincero T.C."/>
            <person name="Mendes T.A."/>
            <person name="Urmenyi T.P."/>
            <person name="Silva V.G."/>
            <person name="da Rocha W.D."/>
            <person name="Andersson B."/>
            <person name="Romanha A.J."/>
            <person name="Steindel M."/>
            <person name="de Vasconcelos A.T."/>
            <person name="Grisard E.C."/>
        </authorList>
    </citation>
    <scope>NUCLEOTIDE SEQUENCE [LARGE SCALE GENOMIC DNA]</scope>
    <source>
        <strain evidence="2 3">SC58</strain>
    </source>
</reference>
<dbReference type="EMBL" id="AUPL01004828">
    <property type="protein sequence ID" value="ESL07482.1"/>
    <property type="molecule type" value="Genomic_DNA"/>
</dbReference>
<comment type="caution">
    <text evidence="2">The sequence shown here is derived from an EMBL/GenBank/DDBJ whole genome shotgun (WGS) entry which is preliminary data.</text>
</comment>
<dbReference type="PROSITE" id="PS50191">
    <property type="entry name" value="CRAL_TRIO"/>
    <property type="match status" value="1"/>
</dbReference>
<dbReference type="SUPFAM" id="SSF52087">
    <property type="entry name" value="CRAL/TRIO domain"/>
    <property type="match status" value="1"/>
</dbReference>
<evidence type="ECO:0000313" key="3">
    <source>
        <dbReference type="Proteomes" id="UP000031737"/>
    </source>
</evidence>
<dbReference type="SMART" id="SM00516">
    <property type="entry name" value="SEC14"/>
    <property type="match status" value="1"/>
</dbReference>
<dbReference type="SUPFAM" id="SSF46938">
    <property type="entry name" value="CRAL/TRIO N-terminal domain"/>
    <property type="match status" value="1"/>
</dbReference>
<dbReference type="InterPro" id="IPR001251">
    <property type="entry name" value="CRAL-TRIO_dom"/>
</dbReference>
<name>A0A061J2F2_TRYRA</name>